<evidence type="ECO:0000256" key="4">
    <source>
        <dbReference type="ARBA" id="ARBA00022475"/>
    </source>
</evidence>
<evidence type="ECO:0000256" key="12">
    <source>
        <dbReference type="ARBA" id="ARBA00032165"/>
    </source>
</evidence>
<dbReference type="InterPro" id="IPR023175">
    <property type="entry name" value="Vta1/CALS_N_sf"/>
</dbReference>
<dbReference type="PANTHER" id="PTHR12741">
    <property type="entry name" value="LYST-INTERACTING PROTEIN LIP5 DOPAMINE RESPONSIVE PROTEIN DRG-1"/>
    <property type="match status" value="1"/>
</dbReference>
<keyword evidence="9 14" id="KW-1133">Transmembrane helix</keyword>
<dbReference type="GO" id="GO:0071555">
    <property type="term" value="P:cell wall organization"/>
    <property type="evidence" value="ECO:0007669"/>
    <property type="project" value="UniProtKB-KW"/>
</dbReference>
<keyword evidence="7 14" id="KW-0812">Transmembrane</keyword>
<evidence type="ECO:0000256" key="8">
    <source>
        <dbReference type="ARBA" id="ARBA00022960"/>
    </source>
</evidence>
<evidence type="ECO:0000256" key="2">
    <source>
        <dbReference type="ARBA" id="ARBA00009040"/>
    </source>
</evidence>
<evidence type="ECO:0000256" key="11">
    <source>
        <dbReference type="ARBA" id="ARBA00023316"/>
    </source>
</evidence>
<feature type="transmembrane region" description="Helical" evidence="14">
    <location>
        <begin position="1831"/>
        <end position="1851"/>
    </location>
</feature>
<dbReference type="GO" id="GO:0005886">
    <property type="term" value="C:plasma membrane"/>
    <property type="evidence" value="ECO:0007669"/>
    <property type="project" value="UniProtKB-SubCell"/>
</dbReference>
<evidence type="ECO:0000313" key="17">
    <source>
        <dbReference type="Proteomes" id="UP000594638"/>
    </source>
</evidence>
<sequence>MAEIVLAEPTNDIASTSNGRTYISSDTRPFTRSLTYGREHVPEPFDSEKLPVTLVPHIQKFLRVANQIEREEPRVAYLCRFHAFEVAHNLDSNSSGRGVRQFKTALLQRLEQDEEVTMRKRKEKSDMRELRRVYREYKYYIIKYGGECALENRDKLNKAHAIAQVLDEVLTTVTTAAGSQALAETDSISAKSEYFVPYNILPLDRGGVHQPIMQLPEIKASVAAVRSVRGLPFVEDLKRRAAYIDLFDWLQFCFGFQKGNVANQREHLILLLANTLIRQNHKEASPLKIGDGVVDGLLKKFFKNYKDWCKFLGRKSNIELPFIKQEAQQYKLLYIALYLLIWGEAANLRFMPECLCYIFHHMACEMHNVLTGAVSMITGERFMPAYGGGTEAFLNLVVSPIYEVIRQEAMKNRNGTTGHSTWRNYDDLNEFFWSPNCFEIGWPMRLDHDFFCVQPLHDGRKKKFWIPLRTSQGKKSDINEDDEMGAPLDETRKPKWLGKTNFVEIRSFGQIFRSFDRMWSFLILSLQALIIMASHDLESPLQIFDSTILEDVMSIFITSAVLKLIQAILDIAFTWKARHTMDSAQRTKNVVKVVLAMIWTIILPVLYSRYRRKYTCYSTQNGSWLGEWCYSSYMVAVAFYLITNAVNMVLFLVPVVGKYIETSNTRICAIFSLWTQPRLYIGRGMQESQVSILKYSLFWVLLFLSKFSFSYTFEIKPLISPTRQIMRIGVKNYDWHELFPKVKNNAGAIAAIWSPIILVYFMDAQIWYSVYCAVFGGVYGIIHHLGEIRTQGMLRSRFDTLPSAFNACLIPKQIKDNKDGIKKWIFHQKFLKASGNEKNGAVKFVLVWNQIISSFREEDLISNSEMDLMKIPVSTELFSGQIRWPVFLLANKLSVALSIARDFKGEDHNLLKRIRKDNYMYLVVIECYESLKCMLDILVVGDLERSIVFGILNEIEESIGRSSLVEDLRMSELPALHAKCAELVELLIEGNESHYHKVVKAIQDIFELVTNDLLVNGSRTLDLLYTHQRLDGEDTKFFSQLEPELFASKHSIHFPLPDSGPLMDKINRFHLLLTVKDKAMYIPSNLEARRRISYFSTSLFMDMPKAPKVRNMLSFSILTPHFMEEVKFSEKELHTSKEVVSISFYMQKIYPDEWRNFLERMQCEEINENDKIVKNEERDWASFRGQTLSRTVRGMMYCRKALKLQAFLDMAEDDDILQGYESIDRENGTLSAQLDAMVDMKFTHVVSCQIYGLQKASGDAQAKDILELMIRYPSLRLAYVEEKEEIIADTTQRVYSSILVKAVNGFDQEVYRIKLPGPPNIGEGKPENQNHAIIFTRGEALQAIDMNQDNYLEEALKMRNLLQEFIRVQGRRPPTIIGMREHIFTGSVSSLAWFMSYQETSFVTIGQRLLANPLRVRFHYGHPDLFDRIFHLTRGGISKASKTINLSEDVFAGFNTILRRGYVTYHEYMQVGKGRDVGLNQISKFEAKVANGNSEQTLSRDLYRLGRRFDFFRMLSCYFTTIGFYFNSLISVIGVYVFLYGQLYLVLSGLQRALLLEARVKNIESLETALASQSFIQLGLLTGLPMVIEIGLERGFLTALKDFVLMQLQLASVFFTFSYGTKSHYFGRTILHGGAKYIPTGRKVVVFHASFTENYRLYSRSHFVKGFELLLLLIVYDWFRRSYQSSMAYVLITYAIWFMSLTWLFAPFLFNPSGFNWGKIVDDWKDWNKWIKQQGGIGIQQDKSWQSWWNDEQAHLLHSGLTSRLIELFLSLRFFLYQYGLVYHLDISGQNKNFIVYVLSWVVIVVIFLLVKVVKVGRQYLSASYQFTFRLFKALLFLGATATVVALSIICDLSMRDLVVCCLAFLPTGWGLIMVAQTLRPKIEGTGLWQFARVFARAYDYGMGVALFTPVAILAWLPIISVFQTRFLFNQAFSRSLQIQPILAGKRKKKQR</sequence>
<feature type="transmembrane region" description="Helical" evidence="14">
    <location>
        <begin position="1794"/>
        <end position="1811"/>
    </location>
</feature>
<dbReference type="Pfam" id="PF02364">
    <property type="entry name" value="Glucan_synthase"/>
    <property type="match status" value="1"/>
</dbReference>
<reference evidence="16 17" key="1">
    <citation type="submission" date="2019-12" db="EMBL/GenBank/DDBJ databases">
        <authorList>
            <person name="Alioto T."/>
            <person name="Alioto T."/>
            <person name="Gomez Garrido J."/>
        </authorList>
    </citation>
    <scope>NUCLEOTIDE SEQUENCE [LARGE SCALE GENOMIC DNA]</scope>
</reference>
<gene>
    <name evidence="16" type="ORF">OLEA9_A059670</name>
</gene>
<keyword evidence="6" id="KW-0808">Transferase</keyword>
<feature type="transmembrane region" description="Helical" evidence="14">
    <location>
        <begin position="555"/>
        <end position="577"/>
    </location>
</feature>
<dbReference type="Pfam" id="PF14288">
    <property type="entry name" value="FKS1_dom1"/>
    <property type="match status" value="1"/>
</dbReference>
<comment type="catalytic activity">
    <reaction evidence="13">
        <text>[(1-&gt;3)-beta-D-glucosyl](n) + UDP-alpha-D-glucose = [(1-&gt;3)-beta-D-glucosyl](n+1) + UDP + H(+)</text>
        <dbReference type="Rhea" id="RHEA:21476"/>
        <dbReference type="Rhea" id="RHEA-COMP:11146"/>
        <dbReference type="Rhea" id="RHEA-COMP:14303"/>
        <dbReference type="ChEBI" id="CHEBI:15378"/>
        <dbReference type="ChEBI" id="CHEBI:37671"/>
        <dbReference type="ChEBI" id="CHEBI:58223"/>
        <dbReference type="ChEBI" id="CHEBI:58885"/>
        <dbReference type="EC" id="2.4.1.34"/>
    </reaction>
</comment>
<name>A0A8S0V7L0_OLEEU</name>
<feature type="transmembrane region" description="Helical" evidence="14">
    <location>
        <begin position="1899"/>
        <end position="1923"/>
    </location>
</feature>
<feature type="transmembrane region" description="Helical" evidence="14">
    <location>
        <begin position="1691"/>
        <end position="1710"/>
    </location>
</feature>
<comment type="subcellular location">
    <subcellularLocation>
        <location evidence="1">Cell membrane</location>
        <topology evidence="1">Multi-pass membrane protein</topology>
    </subcellularLocation>
</comment>
<evidence type="ECO:0000256" key="13">
    <source>
        <dbReference type="ARBA" id="ARBA00047777"/>
    </source>
</evidence>
<evidence type="ECO:0000256" key="14">
    <source>
        <dbReference type="SAM" id="Phobius"/>
    </source>
</evidence>
<evidence type="ECO:0000256" key="9">
    <source>
        <dbReference type="ARBA" id="ARBA00022989"/>
    </source>
</evidence>
<dbReference type="EMBL" id="CACTIH010009207">
    <property type="protein sequence ID" value="CAA3027501.1"/>
    <property type="molecule type" value="Genomic_DNA"/>
</dbReference>
<feature type="transmembrane region" description="Helical" evidence="14">
    <location>
        <begin position="692"/>
        <end position="713"/>
    </location>
</feature>
<dbReference type="GO" id="GO:0000148">
    <property type="term" value="C:1,3-beta-D-glucan synthase complex"/>
    <property type="evidence" value="ECO:0007669"/>
    <property type="project" value="InterPro"/>
</dbReference>
<dbReference type="EC" id="2.4.1.34" evidence="3"/>
<dbReference type="InterPro" id="IPR026899">
    <property type="entry name" value="FKS1-like_dom1"/>
</dbReference>
<evidence type="ECO:0000256" key="7">
    <source>
        <dbReference type="ARBA" id="ARBA00022692"/>
    </source>
</evidence>
<keyword evidence="17" id="KW-1185">Reference proteome</keyword>
<evidence type="ECO:0000256" key="3">
    <source>
        <dbReference type="ARBA" id="ARBA00012589"/>
    </source>
</evidence>
<keyword evidence="5" id="KW-0328">Glycosyltransferase</keyword>
<feature type="transmembrane region" description="Helical" evidence="14">
    <location>
        <begin position="630"/>
        <end position="656"/>
    </location>
</feature>
<comment type="similarity">
    <text evidence="2">Belongs to the glycosyltransferase 48 family.</text>
</comment>
<dbReference type="InterPro" id="IPR039431">
    <property type="entry name" value="Vta1/CALS_N"/>
</dbReference>
<dbReference type="GO" id="GO:0006075">
    <property type="term" value="P:(1-&gt;3)-beta-D-glucan biosynthetic process"/>
    <property type="evidence" value="ECO:0007669"/>
    <property type="project" value="InterPro"/>
</dbReference>
<dbReference type="InterPro" id="IPR058851">
    <property type="entry name" value="CALS1_helical"/>
</dbReference>
<feature type="transmembrane region" description="Helical" evidence="14">
    <location>
        <begin position="589"/>
        <end position="610"/>
    </location>
</feature>
<organism evidence="16 17">
    <name type="scientific">Olea europaea subsp. europaea</name>
    <dbReference type="NCBI Taxonomy" id="158383"/>
    <lineage>
        <taxon>Eukaryota</taxon>
        <taxon>Viridiplantae</taxon>
        <taxon>Streptophyta</taxon>
        <taxon>Embryophyta</taxon>
        <taxon>Tracheophyta</taxon>
        <taxon>Spermatophyta</taxon>
        <taxon>Magnoliopsida</taxon>
        <taxon>eudicotyledons</taxon>
        <taxon>Gunneridae</taxon>
        <taxon>Pentapetalae</taxon>
        <taxon>asterids</taxon>
        <taxon>lamiids</taxon>
        <taxon>Lamiales</taxon>
        <taxon>Oleaceae</taxon>
        <taxon>Oleeae</taxon>
        <taxon>Olea</taxon>
    </lineage>
</organism>
<dbReference type="Gene3D" id="1.25.40.270">
    <property type="entry name" value="Vacuolar protein sorting-associated protein vta1"/>
    <property type="match status" value="1"/>
</dbReference>
<dbReference type="GO" id="GO:0008360">
    <property type="term" value="P:regulation of cell shape"/>
    <property type="evidence" value="ECO:0007669"/>
    <property type="project" value="UniProtKB-KW"/>
</dbReference>
<dbReference type="GO" id="GO:0003843">
    <property type="term" value="F:1,3-beta-D-glucan synthase activity"/>
    <property type="evidence" value="ECO:0007669"/>
    <property type="project" value="UniProtKB-EC"/>
</dbReference>
<evidence type="ECO:0000256" key="5">
    <source>
        <dbReference type="ARBA" id="ARBA00022676"/>
    </source>
</evidence>
<accession>A0A8S0V7L0</accession>
<keyword evidence="4" id="KW-1003">Cell membrane</keyword>
<proteinExistence type="inferred from homology"/>
<keyword evidence="11" id="KW-0961">Cell wall biogenesis/degradation</keyword>
<dbReference type="PANTHER" id="PTHR12741:SF22">
    <property type="entry name" value="CALLOSE SYNTHASE 8-RELATED"/>
    <property type="match status" value="1"/>
</dbReference>
<evidence type="ECO:0000256" key="6">
    <source>
        <dbReference type="ARBA" id="ARBA00022679"/>
    </source>
</evidence>
<keyword evidence="10 14" id="KW-0472">Membrane</keyword>
<dbReference type="OrthoDB" id="1880850at2759"/>
<dbReference type="SMART" id="SM01205">
    <property type="entry name" value="FKS1_dom1"/>
    <property type="match status" value="1"/>
</dbReference>
<dbReference type="Proteomes" id="UP000594638">
    <property type="component" value="Unassembled WGS sequence"/>
</dbReference>
<evidence type="ECO:0000259" key="15">
    <source>
        <dbReference type="SMART" id="SM01205"/>
    </source>
</evidence>
<feature type="transmembrane region" description="Helical" evidence="14">
    <location>
        <begin position="766"/>
        <end position="786"/>
    </location>
</feature>
<keyword evidence="8" id="KW-0133">Cell shape</keyword>
<feature type="transmembrane region" description="Helical" evidence="14">
    <location>
        <begin position="1765"/>
        <end position="1782"/>
    </location>
</feature>
<dbReference type="Pfam" id="PF04652">
    <property type="entry name" value="Vta1"/>
    <property type="match status" value="1"/>
</dbReference>
<protein>
    <recommendedName>
        <fullName evidence="12">1,3-beta-glucan synthase</fullName>
        <ecNumber evidence="3">2.4.1.34</ecNumber>
    </recommendedName>
    <alternativeName>
        <fullName evidence="12">1,3-beta-glucan synthase</fullName>
    </alternativeName>
</protein>
<feature type="transmembrane region" description="Helical" evidence="14">
    <location>
        <begin position="1517"/>
        <end position="1539"/>
    </location>
</feature>
<dbReference type="Gramene" id="OE9A059670T1">
    <property type="protein sequence ID" value="OE9A059670C1"/>
    <property type="gene ID" value="OE9A059670"/>
</dbReference>
<evidence type="ECO:0000256" key="1">
    <source>
        <dbReference type="ARBA" id="ARBA00004651"/>
    </source>
</evidence>
<dbReference type="Pfam" id="PF25968">
    <property type="entry name" value="CALS1"/>
    <property type="match status" value="1"/>
</dbReference>
<comment type="caution">
    <text evidence="16">The sequence shown here is derived from an EMBL/GenBank/DDBJ whole genome shotgun (WGS) entry which is preliminary data.</text>
</comment>
<evidence type="ECO:0000256" key="10">
    <source>
        <dbReference type="ARBA" id="ARBA00023136"/>
    </source>
</evidence>
<dbReference type="InterPro" id="IPR003440">
    <property type="entry name" value="Glyco_trans_48_dom"/>
</dbReference>
<feature type="domain" description="1,3-beta-glucan synthase component FKS1-like" evidence="15">
    <location>
        <begin position="329"/>
        <end position="445"/>
    </location>
</feature>
<evidence type="ECO:0000313" key="16">
    <source>
        <dbReference type="EMBL" id="CAA3027501.1"/>
    </source>
</evidence>
<feature type="transmembrane region" description="Helical" evidence="14">
    <location>
        <begin position="1858"/>
        <end position="1879"/>
    </location>
</feature>